<proteinExistence type="predicted"/>
<name>A0AA48PAP3_9MONO</name>
<keyword evidence="1" id="KW-0472">Membrane</keyword>
<dbReference type="Pfam" id="PF06208">
    <property type="entry name" value="BDV_G"/>
    <property type="match status" value="1"/>
</dbReference>
<evidence type="ECO:0000256" key="1">
    <source>
        <dbReference type="SAM" id="Phobius"/>
    </source>
</evidence>
<reference evidence="2" key="1">
    <citation type="journal article" date="2023" name="bioRxiv">
        <title>Diving Deep into Fish Bornaviruses: Uncovering Hidden Diversity and Transcriptional Strategies through Comprehensive Data Mining.</title>
        <authorList>
            <person name="Eshak M."/>
            <person name="Rubbenstroth D."/>
            <person name="Beer M."/>
            <person name="Pfaff F."/>
        </authorList>
    </citation>
    <scope>NUCLEOTIDE SEQUENCE</scope>
    <source>
        <strain evidence="2">SRS620428</strain>
    </source>
</reference>
<organism evidence="2">
    <name type="scientific">electric eel bornavirus</name>
    <dbReference type="NCBI Taxonomy" id="3055757"/>
    <lineage>
        <taxon>Viruses</taxon>
        <taxon>Riboviria</taxon>
        <taxon>Orthornavirae</taxon>
        <taxon>Negarnaviricota</taxon>
        <taxon>Haploviricotina</taxon>
        <taxon>Monjiviricetes</taxon>
        <taxon>Mononegavirales</taxon>
        <taxon>Bornaviridae</taxon>
        <taxon>Cultervirus</taxon>
        <taxon>Cultervirus electrophori</taxon>
    </lineage>
</organism>
<protein>
    <submittedName>
        <fullName evidence="2">Glycoprotein</fullName>
    </submittedName>
</protein>
<sequence length="501" mass="56124">MLLLLLLGLLHPHLMASAGTSEGWRCDTSSTPTSVSIKLPEVVPTKRNMSCDISITKRSTKSLHANINTCYKITTWTSWGVFQDCDSKVELIKIENGCTFAQSIPDDPCAAWWYRGSGPDIWKMASQRYMTSVCYCLPPIETTVAMSTSKPYLYCSFDDCSVCTAKDITEGSCTLVSGRKIEFQKTVIPSETESLKEEGIFHEVNHHIQLDTLHASYPLDTQLQYNDGEVTVSCSKGNRARRDSSQQYVLDLLTPIVSSLRASELRVDALWTTLLSQPLMDYTPLARKLLNRNDIVASKGVGVITYWTCEPLQWEFLPWNEDTFYPPVNTTEGILFLQPYTNILYATSPQGPKGLYVTISVGKSSYLGCIGSGFIPRPIMINYRTKEHLVEVNLDALNDYRLGSHYVDPISIAIGPKTDPLALSHEIHQVSNAVSAFHSVGLGYVSSLDPRYIIKDLIIKFATFGGLVYCLKLIYNLILLISSFRMWGRWKMGKPEYVPNP</sequence>
<keyword evidence="1" id="KW-1133">Transmembrane helix</keyword>
<accession>A0AA48PAP3</accession>
<dbReference type="InterPro" id="IPR009344">
    <property type="entry name" value="BDV_G"/>
</dbReference>
<keyword evidence="1" id="KW-0812">Transmembrane</keyword>
<evidence type="ECO:0000313" key="2">
    <source>
        <dbReference type="EMBL" id="DBA13187.1"/>
    </source>
</evidence>
<dbReference type="EMBL" id="BK063519">
    <property type="protein sequence ID" value="DBA13187.1"/>
    <property type="molecule type" value="Viral_cRNA"/>
</dbReference>
<gene>
    <name evidence="2" type="primary">G</name>
</gene>
<feature type="transmembrane region" description="Helical" evidence="1">
    <location>
        <begin position="461"/>
        <end position="484"/>
    </location>
</feature>